<proteinExistence type="inferred from homology"/>
<evidence type="ECO:0000313" key="16">
    <source>
        <dbReference type="Proteomes" id="UP000515150"/>
    </source>
</evidence>
<evidence type="ECO:0000256" key="3">
    <source>
        <dbReference type="ARBA" id="ARBA00022606"/>
    </source>
</evidence>
<dbReference type="Pfam" id="PF13853">
    <property type="entry name" value="7tm_4"/>
    <property type="match status" value="1"/>
</dbReference>
<dbReference type="SUPFAM" id="SSF81321">
    <property type="entry name" value="Family A G protein-coupled receptor-like"/>
    <property type="match status" value="1"/>
</dbReference>
<evidence type="ECO:0000256" key="5">
    <source>
        <dbReference type="ARBA" id="ARBA00022725"/>
    </source>
</evidence>
<dbReference type="PROSITE" id="PS00237">
    <property type="entry name" value="G_PROTEIN_RECEP_F1_1"/>
    <property type="match status" value="1"/>
</dbReference>
<keyword evidence="5 14" id="KW-0552">Olfaction</keyword>
<evidence type="ECO:0000256" key="8">
    <source>
        <dbReference type="ARBA" id="ARBA00023136"/>
    </source>
</evidence>
<keyword evidence="16" id="KW-1185">Reference proteome</keyword>
<dbReference type="GeneID" id="114847345"/>
<feature type="transmembrane region" description="Helical" evidence="14">
    <location>
        <begin position="191"/>
        <end position="212"/>
    </location>
</feature>
<dbReference type="OrthoDB" id="10017003at2759"/>
<evidence type="ECO:0000256" key="9">
    <source>
        <dbReference type="ARBA" id="ARBA00023157"/>
    </source>
</evidence>
<keyword evidence="4 13" id="KW-0812">Transmembrane</keyword>
<feature type="domain" description="G-protein coupled receptors family 1 profile" evidence="15">
    <location>
        <begin position="39"/>
        <end position="287"/>
    </location>
</feature>
<dbReference type="InParanoid" id="A0A6P7LE07"/>
<dbReference type="InterPro" id="IPR052921">
    <property type="entry name" value="GPCR1_Superfamily_Member"/>
</dbReference>
<evidence type="ECO:0000256" key="12">
    <source>
        <dbReference type="ARBA" id="ARBA00023224"/>
    </source>
</evidence>
<gene>
    <name evidence="17" type="primary">LOC114847345</name>
</gene>
<keyword evidence="7 13" id="KW-0297">G-protein coupled receptor</keyword>
<name>A0A6P7LE07_BETSP</name>
<keyword evidence="11" id="KW-0325">Glycoprotein</keyword>
<keyword evidence="3 14" id="KW-0716">Sensory transduction</keyword>
<feature type="transmembrane region" description="Helical" evidence="14">
    <location>
        <begin position="272"/>
        <end position="289"/>
    </location>
</feature>
<dbReference type="PRINTS" id="PR00245">
    <property type="entry name" value="OLFACTORYR"/>
</dbReference>
<dbReference type="Gene3D" id="1.20.1070.10">
    <property type="entry name" value="Rhodopsin 7-helix transmembrane proteins"/>
    <property type="match status" value="1"/>
</dbReference>
<evidence type="ECO:0000256" key="6">
    <source>
        <dbReference type="ARBA" id="ARBA00022989"/>
    </source>
</evidence>
<dbReference type="InterPro" id="IPR000725">
    <property type="entry name" value="Olfact_rcpt"/>
</dbReference>
<dbReference type="PRINTS" id="PR00237">
    <property type="entry name" value="GPCRRHODOPSN"/>
</dbReference>
<evidence type="ECO:0000256" key="14">
    <source>
        <dbReference type="RuleBase" id="RU363047"/>
    </source>
</evidence>
<reference evidence="17" key="1">
    <citation type="submission" date="2025-08" db="UniProtKB">
        <authorList>
            <consortium name="RefSeq"/>
        </authorList>
    </citation>
    <scope>IDENTIFICATION</scope>
</reference>
<feature type="transmembrane region" description="Helical" evidence="14">
    <location>
        <begin position="139"/>
        <end position="160"/>
    </location>
</feature>
<comment type="subcellular location">
    <subcellularLocation>
        <location evidence="1 14">Cell membrane</location>
        <topology evidence="1 14">Multi-pass membrane protein</topology>
    </subcellularLocation>
</comment>
<dbReference type="AlphaFoldDB" id="A0A6P7LE07"/>
<feature type="transmembrane region" description="Helical" evidence="14">
    <location>
        <begin position="232"/>
        <end position="252"/>
    </location>
</feature>
<dbReference type="InterPro" id="IPR017452">
    <property type="entry name" value="GPCR_Rhodpsn_7TM"/>
</dbReference>
<accession>A0A6P7LE07</accession>
<feature type="transmembrane region" description="Helical" evidence="14">
    <location>
        <begin position="21"/>
        <end position="48"/>
    </location>
</feature>
<keyword evidence="2 14" id="KW-1003">Cell membrane</keyword>
<feature type="transmembrane region" description="Helical" evidence="14">
    <location>
        <begin position="96"/>
        <end position="118"/>
    </location>
</feature>
<evidence type="ECO:0000256" key="13">
    <source>
        <dbReference type="RuleBase" id="RU000688"/>
    </source>
</evidence>
<evidence type="ECO:0000259" key="15">
    <source>
        <dbReference type="PROSITE" id="PS50262"/>
    </source>
</evidence>
<dbReference type="GO" id="GO:0004930">
    <property type="term" value="F:G protein-coupled receptor activity"/>
    <property type="evidence" value="ECO:0007669"/>
    <property type="project" value="UniProtKB-KW"/>
</dbReference>
<evidence type="ECO:0000313" key="17">
    <source>
        <dbReference type="RefSeq" id="XP_028992791.1"/>
    </source>
</evidence>
<dbReference type="PROSITE" id="PS50262">
    <property type="entry name" value="G_PROTEIN_RECEP_F1_2"/>
    <property type="match status" value="1"/>
</dbReference>
<dbReference type="GO" id="GO:0005549">
    <property type="term" value="F:odorant binding"/>
    <property type="evidence" value="ECO:0007669"/>
    <property type="project" value="TreeGrafter"/>
</dbReference>
<dbReference type="PANTHER" id="PTHR26451:SF847">
    <property type="entry name" value="ODORANT RECEPTOR-RELATED"/>
    <property type="match status" value="1"/>
</dbReference>
<dbReference type="InterPro" id="IPR000276">
    <property type="entry name" value="GPCR_Rhodpsn"/>
</dbReference>
<protein>
    <recommendedName>
        <fullName evidence="14">Olfactory receptor</fullName>
    </recommendedName>
</protein>
<evidence type="ECO:0000256" key="2">
    <source>
        <dbReference type="ARBA" id="ARBA00022475"/>
    </source>
</evidence>
<keyword evidence="8 14" id="KW-0472">Membrane</keyword>
<keyword evidence="6 14" id="KW-1133">Transmembrane helix</keyword>
<evidence type="ECO:0000256" key="11">
    <source>
        <dbReference type="ARBA" id="ARBA00023180"/>
    </source>
</evidence>
<evidence type="ECO:0000256" key="10">
    <source>
        <dbReference type="ARBA" id="ARBA00023170"/>
    </source>
</evidence>
<evidence type="ECO:0000256" key="7">
    <source>
        <dbReference type="ARBA" id="ARBA00023040"/>
    </source>
</evidence>
<keyword evidence="9" id="KW-1015">Disulfide bond</keyword>
<dbReference type="Proteomes" id="UP000515150">
    <property type="component" value="Chromosome 21"/>
</dbReference>
<evidence type="ECO:0000256" key="4">
    <source>
        <dbReference type="ARBA" id="ARBA00022692"/>
    </source>
</evidence>
<dbReference type="GO" id="GO:0005886">
    <property type="term" value="C:plasma membrane"/>
    <property type="evidence" value="ECO:0007669"/>
    <property type="project" value="UniProtKB-SubCell"/>
</dbReference>
<organism evidence="16 17">
    <name type="scientific">Betta splendens</name>
    <name type="common">Siamese fighting fish</name>
    <dbReference type="NCBI Taxonomy" id="158456"/>
    <lineage>
        <taxon>Eukaryota</taxon>
        <taxon>Metazoa</taxon>
        <taxon>Chordata</taxon>
        <taxon>Craniata</taxon>
        <taxon>Vertebrata</taxon>
        <taxon>Euteleostomi</taxon>
        <taxon>Actinopterygii</taxon>
        <taxon>Neopterygii</taxon>
        <taxon>Teleostei</taxon>
        <taxon>Neoteleostei</taxon>
        <taxon>Acanthomorphata</taxon>
        <taxon>Anabantaria</taxon>
        <taxon>Anabantiformes</taxon>
        <taxon>Anabantoidei</taxon>
        <taxon>Osphronemidae</taxon>
        <taxon>Betta</taxon>
    </lineage>
</organism>
<dbReference type="FunFam" id="1.20.1070.10:FF:000024">
    <property type="entry name" value="Olfactory receptor"/>
    <property type="match status" value="1"/>
</dbReference>
<dbReference type="PANTHER" id="PTHR26451">
    <property type="entry name" value="G_PROTEIN_RECEP_F1_2 DOMAIN-CONTAINING PROTEIN"/>
    <property type="match status" value="1"/>
</dbReference>
<sequence length="308" mass="35411">MEDKSNVTYLTLGGFVVLHEYRYLCFVVMFTVYVLIIGFNSTIVCLIVTHQSLHEPMYIFIAALLINSVLYSSNLYPKLLVDLLSEKQLISFSLCFFQAFIYYTLIVAEILLLTVMAYDRYVSICKPLQYPTVMRKTTVTVFLVLAWLVPSCELAVSMAFNSTLKPCTFTLKGLFCNNSFYKLQCENSLPISHFGLAILVKSTFIPTFFTFFSYTRILLICHRSSKEVRTKAAYTCLPQLLVLFSTICLGLYDALEVRLNVDVPKLTDVLLTLQFMVYYPLFNPIIYGLKMKEISKPLRKLLFNVELH</sequence>
<dbReference type="GO" id="GO:0004984">
    <property type="term" value="F:olfactory receptor activity"/>
    <property type="evidence" value="ECO:0007669"/>
    <property type="project" value="InterPro"/>
</dbReference>
<dbReference type="RefSeq" id="XP_028992791.1">
    <property type="nucleotide sequence ID" value="XM_029136958.1"/>
</dbReference>
<comment type="similarity">
    <text evidence="13">Belongs to the G-protein coupled receptor 1 family.</text>
</comment>
<evidence type="ECO:0000256" key="1">
    <source>
        <dbReference type="ARBA" id="ARBA00004651"/>
    </source>
</evidence>
<dbReference type="KEGG" id="bspl:114847345"/>
<feature type="transmembrane region" description="Helical" evidence="14">
    <location>
        <begin position="57"/>
        <end position="76"/>
    </location>
</feature>
<keyword evidence="12 13" id="KW-0807">Transducer</keyword>
<keyword evidence="10 13" id="KW-0675">Receptor</keyword>